<organism evidence="8 9">
    <name type="scientific">Prymnesium parvum</name>
    <name type="common">Toxic golden alga</name>
    <dbReference type="NCBI Taxonomy" id="97485"/>
    <lineage>
        <taxon>Eukaryota</taxon>
        <taxon>Haptista</taxon>
        <taxon>Haptophyta</taxon>
        <taxon>Prymnesiophyceae</taxon>
        <taxon>Prymnesiales</taxon>
        <taxon>Prymnesiaceae</taxon>
        <taxon>Prymnesium</taxon>
    </lineage>
</organism>
<keyword evidence="3" id="KW-0256">Endoplasmic reticulum</keyword>
<evidence type="ECO:0000256" key="7">
    <source>
        <dbReference type="SAM" id="Phobius"/>
    </source>
</evidence>
<evidence type="ECO:0000313" key="9">
    <source>
        <dbReference type="Proteomes" id="UP001515480"/>
    </source>
</evidence>
<dbReference type="PANTHER" id="PTHR21212:SF0">
    <property type="entry name" value="SEIPIN"/>
    <property type="match status" value="1"/>
</dbReference>
<dbReference type="InterPro" id="IPR009617">
    <property type="entry name" value="Seipin"/>
</dbReference>
<dbReference type="AlphaFoldDB" id="A0AB34JNN2"/>
<evidence type="ECO:0000256" key="4">
    <source>
        <dbReference type="ARBA" id="ARBA00022989"/>
    </source>
</evidence>
<evidence type="ECO:0000313" key="8">
    <source>
        <dbReference type="EMBL" id="KAL1523431.1"/>
    </source>
</evidence>
<dbReference type="EMBL" id="JBGBPQ010000006">
    <property type="protein sequence ID" value="KAL1523431.1"/>
    <property type="molecule type" value="Genomic_DNA"/>
</dbReference>
<accession>A0AB34JNN2</accession>
<feature type="transmembrane region" description="Helical" evidence="7">
    <location>
        <begin position="329"/>
        <end position="352"/>
    </location>
</feature>
<reference evidence="8 9" key="1">
    <citation type="journal article" date="2024" name="Science">
        <title>Giant polyketide synthase enzymes in the biosynthesis of giant marine polyether toxins.</title>
        <authorList>
            <person name="Fallon T.R."/>
            <person name="Shende V.V."/>
            <person name="Wierzbicki I.H."/>
            <person name="Pendleton A.L."/>
            <person name="Watervoot N.F."/>
            <person name="Auber R.P."/>
            <person name="Gonzalez D.J."/>
            <person name="Wisecaver J.H."/>
            <person name="Moore B.S."/>
        </authorList>
    </citation>
    <scope>NUCLEOTIDE SEQUENCE [LARGE SCALE GENOMIC DNA]</scope>
    <source>
        <strain evidence="8 9">12B1</strain>
    </source>
</reference>
<keyword evidence="5" id="KW-0443">Lipid metabolism</keyword>
<dbReference type="GO" id="GO:0005789">
    <property type="term" value="C:endoplasmic reticulum membrane"/>
    <property type="evidence" value="ECO:0007669"/>
    <property type="project" value="UniProtKB-SubCell"/>
</dbReference>
<evidence type="ECO:0008006" key="10">
    <source>
        <dbReference type="Google" id="ProtNLM"/>
    </source>
</evidence>
<feature type="transmembrane region" description="Helical" evidence="7">
    <location>
        <begin position="56"/>
        <end position="75"/>
    </location>
</feature>
<proteinExistence type="predicted"/>
<keyword evidence="4 7" id="KW-1133">Transmembrane helix</keyword>
<dbReference type="Proteomes" id="UP001515480">
    <property type="component" value="Unassembled WGS sequence"/>
</dbReference>
<evidence type="ECO:0000256" key="2">
    <source>
        <dbReference type="ARBA" id="ARBA00022692"/>
    </source>
</evidence>
<keyword evidence="2 7" id="KW-0812">Transmembrane</keyword>
<feature type="transmembrane region" description="Helical" evidence="7">
    <location>
        <begin position="28"/>
        <end position="49"/>
    </location>
</feature>
<evidence type="ECO:0000256" key="1">
    <source>
        <dbReference type="ARBA" id="ARBA00004477"/>
    </source>
</evidence>
<keyword evidence="9" id="KW-1185">Reference proteome</keyword>
<gene>
    <name evidence="8" type="ORF">AB1Y20_018371</name>
</gene>
<dbReference type="GO" id="GO:0140042">
    <property type="term" value="P:lipid droplet formation"/>
    <property type="evidence" value="ECO:0007669"/>
    <property type="project" value="UniProtKB-ARBA"/>
</dbReference>
<comment type="caution">
    <text evidence="8">The sequence shown here is derived from an EMBL/GenBank/DDBJ whole genome shotgun (WGS) entry which is preliminary data.</text>
</comment>
<evidence type="ECO:0000256" key="5">
    <source>
        <dbReference type="ARBA" id="ARBA00023098"/>
    </source>
</evidence>
<dbReference type="GO" id="GO:0006629">
    <property type="term" value="P:lipid metabolic process"/>
    <property type="evidence" value="ECO:0007669"/>
    <property type="project" value="UniProtKB-KW"/>
</dbReference>
<name>A0AB34JNN2_PRYPA</name>
<dbReference type="Pfam" id="PF06775">
    <property type="entry name" value="Seipin"/>
    <property type="match status" value="1"/>
</dbReference>
<dbReference type="CDD" id="cd23995">
    <property type="entry name" value="Seipin_BSCL2_like"/>
    <property type="match status" value="1"/>
</dbReference>
<sequence>MAGSAVGGSASLLSATWGGGLNLISTLVHSSTALLASVVYGASAFLSSAVASALEYLWLLGSSCVYATVAFAWLSTSRLRASSLSSLNLVLAITLHATFQLVSSFVLSLLLYYALYSALVPDEERSHEVHFSTCASPFAASRAADRRAWAPELDLGYRTLRLEEEDVHSPRRHAELWFDVDDGSVAPAFAERSGKLPVLAPGWVHSAHVCLTLPESPANLALGTFRIGLKLMSTQNATLLSDSRAMLVHYKSPLLHSLWVAAYAVPLLLGLVEEAQTHCLELAPHISVSRKEPVQRVQMWITPCEVQVYHAVLYFRTRLLGVSYLMRRWFFTSSVFGVAVLMLFHWLALLLFDLRIHIAPTPDTEGRTIGQKKQDLSLGQICFVQMPAVSTQYEVNVPGQQKRAVSRSRAPKNDPPVR</sequence>
<keyword evidence="6 7" id="KW-0472">Membrane</keyword>
<protein>
    <recommendedName>
        <fullName evidence="10">Seipin</fullName>
    </recommendedName>
</protein>
<evidence type="ECO:0000256" key="6">
    <source>
        <dbReference type="ARBA" id="ARBA00023136"/>
    </source>
</evidence>
<evidence type="ECO:0000256" key="3">
    <source>
        <dbReference type="ARBA" id="ARBA00022824"/>
    </source>
</evidence>
<dbReference type="PANTHER" id="PTHR21212">
    <property type="entry name" value="BERNARDINELLI-SEIP CONGENITAL LIPODYSTROPHY 2 HOMOLOG BSCL2 PROTEIN"/>
    <property type="match status" value="1"/>
</dbReference>
<feature type="transmembrane region" description="Helical" evidence="7">
    <location>
        <begin position="87"/>
        <end position="115"/>
    </location>
</feature>
<comment type="subcellular location">
    <subcellularLocation>
        <location evidence="1">Endoplasmic reticulum membrane</location>
        <topology evidence="1">Multi-pass membrane protein</topology>
    </subcellularLocation>
</comment>